<evidence type="ECO:0000313" key="15">
    <source>
        <dbReference type="Proteomes" id="UP000596742"/>
    </source>
</evidence>
<keyword evidence="2" id="KW-0963">Cytoplasm</keyword>
<reference evidence="14" key="1">
    <citation type="submission" date="2018-11" db="EMBL/GenBank/DDBJ databases">
        <authorList>
            <person name="Alioto T."/>
            <person name="Alioto T."/>
        </authorList>
    </citation>
    <scope>NUCLEOTIDE SEQUENCE</scope>
</reference>
<dbReference type="InterPro" id="IPR001683">
    <property type="entry name" value="PX_dom"/>
</dbReference>
<evidence type="ECO:0000256" key="10">
    <source>
        <dbReference type="SAM" id="Coils"/>
    </source>
</evidence>
<dbReference type="PROSITE" id="PS50195">
    <property type="entry name" value="PX"/>
    <property type="match status" value="1"/>
</dbReference>
<dbReference type="GO" id="GO:0008017">
    <property type="term" value="F:microtubule binding"/>
    <property type="evidence" value="ECO:0007669"/>
    <property type="project" value="InterPro"/>
</dbReference>
<dbReference type="InterPro" id="IPR001752">
    <property type="entry name" value="Kinesin_motor_dom"/>
</dbReference>
<dbReference type="FunFam" id="3.40.850.10:FF:000021">
    <property type="entry name" value="kinesin-like protein KIF16B isoform X1"/>
    <property type="match status" value="1"/>
</dbReference>
<comment type="similarity">
    <text evidence="9">Belongs to the TRAFAC class myosin-kinesin ATPase superfamily. Kinesin family.</text>
</comment>
<dbReference type="PANTHER" id="PTHR47117:SF6">
    <property type="entry name" value="KINESIN-LIKE PROTEIN KIF16B"/>
    <property type="match status" value="1"/>
</dbReference>
<dbReference type="Pfam" id="PF00498">
    <property type="entry name" value="FHA"/>
    <property type="match status" value="1"/>
</dbReference>
<evidence type="ECO:0000256" key="3">
    <source>
        <dbReference type="ARBA" id="ARBA00022553"/>
    </source>
</evidence>
<dbReference type="GO" id="GO:0007018">
    <property type="term" value="P:microtubule-based movement"/>
    <property type="evidence" value="ECO:0007669"/>
    <property type="project" value="InterPro"/>
</dbReference>
<evidence type="ECO:0000256" key="11">
    <source>
        <dbReference type="SAM" id="MobiDB-lite"/>
    </source>
</evidence>
<dbReference type="GO" id="GO:0005737">
    <property type="term" value="C:cytoplasm"/>
    <property type="evidence" value="ECO:0007669"/>
    <property type="project" value="UniProtKB-ARBA"/>
</dbReference>
<dbReference type="SMART" id="SM00129">
    <property type="entry name" value="KISc"/>
    <property type="match status" value="1"/>
</dbReference>
<comment type="caution">
    <text evidence="14">The sequence shown here is derived from an EMBL/GenBank/DDBJ whole genome shotgun (WGS) entry which is preliminary data.</text>
</comment>
<feature type="compositionally biased region" description="Low complexity" evidence="11">
    <location>
        <begin position="1159"/>
        <end position="1174"/>
    </location>
</feature>
<feature type="domain" description="PX" evidence="13">
    <location>
        <begin position="1209"/>
        <end position="1332"/>
    </location>
</feature>
<evidence type="ECO:0000256" key="2">
    <source>
        <dbReference type="ARBA" id="ARBA00022490"/>
    </source>
</evidence>
<evidence type="ECO:0000256" key="9">
    <source>
        <dbReference type="PROSITE-ProRule" id="PRU00283"/>
    </source>
</evidence>
<dbReference type="Gene3D" id="3.40.850.10">
    <property type="entry name" value="Kinesin motor domain"/>
    <property type="match status" value="1"/>
</dbReference>
<evidence type="ECO:0000259" key="13">
    <source>
        <dbReference type="PROSITE" id="PS50195"/>
    </source>
</evidence>
<protein>
    <submittedName>
        <fullName evidence="14">Kinesin family member 16B</fullName>
    </submittedName>
</protein>
<dbReference type="InterPro" id="IPR019821">
    <property type="entry name" value="Kinesin_motor_CS"/>
</dbReference>
<evidence type="ECO:0000256" key="5">
    <source>
        <dbReference type="ARBA" id="ARBA00022840"/>
    </source>
</evidence>
<comment type="subcellular location">
    <subcellularLocation>
        <location evidence="1">Cytoplasm</location>
        <location evidence="1">Cytoskeleton</location>
    </subcellularLocation>
</comment>
<evidence type="ECO:0000313" key="14">
    <source>
        <dbReference type="EMBL" id="VDH98398.1"/>
    </source>
</evidence>
<dbReference type="PRINTS" id="PR00380">
    <property type="entry name" value="KINESINHEAVY"/>
</dbReference>
<keyword evidence="7 9" id="KW-0505">Motor protein</keyword>
<dbReference type="PROSITE" id="PS50067">
    <property type="entry name" value="KINESIN_MOTOR_2"/>
    <property type="match status" value="1"/>
</dbReference>
<evidence type="ECO:0000256" key="8">
    <source>
        <dbReference type="ARBA" id="ARBA00023212"/>
    </source>
</evidence>
<evidence type="ECO:0000256" key="1">
    <source>
        <dbReference type="ARBA" id="ARBA00004245"/>
    </source>
</evidence>
<dbReference type="Pfam" id="PF00787">
    <property type="entry name" value="PX"/>
    <property type="match status" value="1"/>
</dbReference>
<keyword evidence="8" id="KW-0206">Cytoskeleton</keyword>
<dbReference type="SUPFAM" id="SSF49879">
    <property type="entry name" value="SMAD/FHA domain"/>
    <property type="match status" value="1"/>
</dbReference>
<keyword evidence="6 10" id="KW-0175">Coiled coil</keyword>
<dbReference type="InterPro" id="IPR027417">
    <property type="entry name" value="P-loop_NTPase"/>
</dbReference>
<keyword evidence="5 9" id="KW-0067">ATP-binding</keyword>
<feature type="coiled-coil region" evidence="10">
    <location>
        <begin position="607"/>
        <end position="666"/>
    </location>
</feature>
<keyword evidence="15" id="KW-1185">Reference proteome</keyword>
<dbReference type="SUPFAM" id="SSF64268">
    <property type="entry name" value="PX domain"/>
    <property type="match status" value="1"/>
</dbReference>
<evidence type="ECO:0000259" key="12">
    <source>
        <dbReference type="PROSITE" id="PS50067"/>
    </source>
</evidence>
<name>A0A8B6C1V8_MYTGA</name>
<dbReference type="PROSITE" id="PS00411">
    <property type="entry name" value="KINESIN_MOTOR_1"/>
    <property type="match status" value="1"/>
</dbReference>
<proteinExistence type="inferred from homology"/>
<dbReference type="EMBL" id="UYJE01001014">
    <property type="protein sequence ID" value="VDH98398.1"/>
    <property type="molecule type" value="Genomic_DNA"/>
</dbReference>
<dbReference type="InterPro" id="IPR000253">
    <property type="entry name" value="FHA_dom"/>
</dbReference>
<dbReference type="InterPro" id="IPR036871">
    <property type="entry name" value="PX_dom_sf"/>
</dbReference>
<evidence type="ECO:0000256" key="4">
    <source>
        <dbReference type="ARBA" id="ARBA00022741"/>
    </source>
</evidence>
<keyword evidence="3" id="KW-0597">Phosphoprotein</keyword>
<keyword evidence="4 9" id="KW-0547">Nucleotide-binding</keyword>
<dbReference type="InterPro" id="IPR008984">
    <property type="entry name" value="SMAD_FHA_dom_sf"/>
</dbReference>
<feature type="coiled-coil region" evidence="10">
    <location>
        <begin position="1050"/>
        <end position="1098"/>
    </location>
</feature>
<evidence type="ECO:0000256" key="7">
    <source>
        <dbReference type="ARBA" id="ARBA00023175"/>
    </source>
</evidence>
<dbReference type="PANTHER" id="PTHR47117">
    <property type="entry name" value="STAR-RELATED LIPID TRANSFER PROTEIN 9"/>
    <property type="match status" value="1"/>
</dbReference>
<evidence type="ECO:0000256" key="6">
    <source>
        <dbReference type="ARBA" id="ARBA00023054"/>
    </source>
</evidence>
<feature type="compositionally biased region" description="Polar residues" evidence="11">
    <location>
        <begin position="1175"/>
        <end position="1186"/>
    </location>
</feature>
<feature type="binding site" evidence="9">
    <location>
        <begin position="112"/>
        <end position="119"/>
    </location>
    <ligand>
        <name>ATP</name>
        <dbReference type="ChEBI" id="CHEBI:30616"/>
    </ligand>
</feature>
<dbReference type="InterPro" id="IPR036961">
    <property type="entry name" value="Kinesin_motor_dom_sf"/>
</dbReference>
<dbReference type="Gene3D" id="3.30.1520.10">
    <property type="entry name" value="Phox-like domain"/>
    <property type="match status" value="1"/>
</dbReference>
<dbReference type="GO" id="GO:0005524">
    <property type="term" value="F:ATP binding"/>
    <property type="evidence" value="ECO:0007669"/>
    <property type="project" value="UniProtKB-UniRule"/>
</dbReference>
<dbReference type="CDD" id="cd22708">
    <property type="entry name" value="FHA_KIF16"/>
    <property type="match status" value="1"/>
</dbReference>
<dbReference type="SMART" id="SM00312">
    <property type="entry name" value="PX"/>
    <property type="match status" value="1"/>
</dbReference>
<gene>
    <name evidence="14" type="ORF">MGAL_10B078448</name>
</gene>
<accession>A0A8B6C1V8</accession>
<feature type="coiled-coil region" evidence="10">
    <location>
        <begin position="690"/>
        <end position="970"/>
    </location>
</feature>
<dbReference type="Proteomes" id="UP000596742">
    <property type="component" value="Unassembled WGS sequence"/>
</dbReference>
<dbReference type="Pfam" id="PF00225">
    <property type="entry name" value="Kinesin"/>
    <property type="match status" value="1"/>
</dbReference>
<feature type="region of interest" description="Disordered" evidence="11">
    <location>
        <begin position="1153"/>
        <end position="1186"/>
    </location>
</feature>
<dbReference type="Gene3D" id="2.60.200.20">
    <property type="match status" value="1"/>
</dbReference>
<sequence length="1342" mass="155370">MTSVKVAVRVRPFNKREIDLESKFIVSMNGGKTTITNPKASILFHLIPERNAEGGHGKDAMRIKDFTYDFSFWSVDKNEPKYCSQKQVFQSLGSDVVTSAYDGYNACVFAYGQTGSGKSYTMMGSQDDQGLIPRICQELFCRMREDDTNYRIEVSYMEIYNEKVRDLLKQSSNSKTVHNLRVREHPKDGPYVQDLSKHIVNNYEDVEELMHRGNSVRVTATTKMNDVSSRSHAIFTLVFTQAKFIDDLPCETTSKLHLVDLAGSENADASGATGQRLKEGGNINKSLVTLGTVISLLAKNCSLKEGKQVFIPYRDSKITWLLKDSIGGNARTIMIATISPADVNYGETLRTLRYANRAKNIINRPTVNEDPNVKLIRDLRAEISRLKALLGGSLDNIVTPKVQEKLHENEARVKVLTEEWAGKWNETGTILKNDMFAVRKEGLGVVLDFQLPHLIGIDDDICSTGIMLYHIKEGKTTVGRPDADVTPDIVLAGIEIEKDHCVIEYINGEVILYPGTAALCVVNGVTQTSATTLSQGAVILLGRTNMFRFNNPAEAAKMKKDLNNCGLSMSRSSLLSYSMTDLYTDSLSNSGYWWDDNENKLEEESIVDNNRNKLDDLEQMYIDSEKEREVIIVQLEVELEEKRKQLDKIEQDFEQLRQQIDEQPSNSHREKMFQIDEELRDLETREKHIDEETRLAKEQLQMEIEDLQHDFEEKKSIVKDEVKELNENLQTLEKTYSDKLKQIKDKRDSVKTEQQQLYYQIETNEEELDELQNKVQERRDTLAHDNPHLAQQLEEFDNAEKELKSIQEEIELTHKTKWNKELENVTQENLKVEEAWRDIEENEQVISHLLSRVDKLSEKESKGLEIKQASILEAKTLLKDEEKRLSEKEKNVLEQVEREMEKWEETKNTEMSNLLKKRQHIIESGDVELTNLLQEMSEKSDELHSYENTLKSVRKTLDEADSEEEETKSKFEVAGKEIKDELSTLSKTLLCLDEEEDVEVSDMKSMLQQIEDYCNTEILGIQKDKDMMNKKHQELCQLDEVGVSDNDKKIQEFEEMRRSYEVTKQELDEIQKKYDEQRNSELDKIEFERLKLKELEHQQRINTLVEQEVKRRMFEEKILRENFRKKEKEKERIDRAAEIQKIKDMHNRELKQLKDKYENPSTSSKSLMPSKSNPYVTSPDTGKQSQLSLRSRFSGSNISLSGSQMGDIPALSITIPAYRLQGYGSDEHYAYEVQIAVGEERWTIYRRYSRFRDLHQEWKKHYLQIGGLVFPPRKLLRKQEKIAMDRQLQLEVYLKNAVTILMRTPDCPLHPSKNLYLSKQILCDFDPFFKRGIFETSKHSTS</sequence>
<dbReference type="GO" id="GO:0005856">
    <property type="term" value="C:cytoskeleton"/>
    <property type="evidence" value="ECO:0007669"/>
    <property type="project" value="UniProtKB-SubCell"/>
</dbReference>
<dbReference type="SUPFAM" id="SSF52540">
    <property type="entry name" value="P-loop containing nucleoside triphosphate hydrolases"/>
    <property type="match status" value="1"/>
</dbReference>
<dbReference type="GO" id="GO:0003777">
    <property type="term" value="F:microtubule motor activity"/>
    <property type="evidence" value="ECO:0007669"/>
    <property type="project" value="InterPro"/>
</dbReference>
<organism evidence="14 15">
    <name type="scientific">Mytilus galloprovincialis</name>
    <name type="common">Mediterranean mussel</name>
    <dbReference type="NCBI Taxonomy" id="29158"/>
    <lineage>
        <taxon>Eukaryota</taxon>
        <taxon>Metazoa</taxon>
        <taxon>Spiralia</taxon>
        <taxon>Lophotrochozoa</taxon>
        <taxon>Mollusca</taxon>
        <taxon>Bivalvia</taxon>
        <taxon>Autobranchia</taxon>
        <taxon>Pteriomorphia</taxon>
        <taxon>Mytilida</taxon>
        <taxon>Mytiloidea</taxon>
        <taxon>Mytilidae</taxon>
        <taxon>Mytilinae</taxon>
        <taxon>Mytilus</taxon>
    </lineage>
</organism>
<feature type="domain" description="Kinesin motor" evidence="12">
    <location>
        <begin position="3"/>
        <end position="361"/>
    </location>
</feature>
<dbReference type="FunFam" id="2.60.200.20:FF:000005">
    <property type="entry name" value="Kinesin family member 16B"/>
    <property type="match status" value="1"/>
</dbReference>
<dbReference type="OrthoDB" id="3176171at2759"/>
<dbReference type="GO" id="GO:0035091">
    <property type="term" value="F:phosphatidylinositol binding"/>
    <property type="evidence" value="ECO:0007669"/>
    <property type="project" value="InterPro"/>
</dbReference>